<evidence type="ECO:0000313" key="1">
    <source>
        <dbReference type="EMBL" id="KAJ8629830.1"/>
    </source>
</evidence>
<reference evidence="1 2" key="1">
    <citation type="journal article" date="2022" name="Hortic Res">
        <title>A haplotype resolved chromosomal level avocado genome allows analysis of novel avocado genes.</title>
        <authorList>
            <person name="Nath O."/>
            <person name="Fletcher S.J."/>
            <person name="Hayward A."/>
            <person name="Shaw L.M."/>
            <person name="Masouleh A.K."/>
            <person name="Furtado A."/>
            <person name="Henry R.J."/>
            <person name="Mitter N."/>
        </authorList>
    </citation>
    <scope>NUCLEOTIDE SEQUENCE [LARGE SCALE GENOMIC DNA]</scope>
    <source>
        <strain evidence="2">cv. Hass</strain>
    </source>
</reference>
<proteinExistence type="predicted"/>
<name>A0ACC2L8Y9_PERAE</name>
<gene>
    <name evidence="1" type="ORF">MRB53_023153</name>
</gene>
<dbReference type="EMBL" id="CM056815">
    <property type="protein sequence ID" value="KAJ8629830.1"/>
    <property type="molecule type" value="Genomic_DNA"/>
</dbReference>
<accession>A0ACC2L8Y9</accession>
<organism evidence="1 2">
    <name type="scientific">Persea americana</name>
    <name type="common">Avocado</name>
    <dbReference type="NCBI Taxonomy" id="3435"/>
    <lineage>
        <taxon>Eukaryota</taxon>
        <taxon>Viridiplantae</taxon>
        <taxon>Streptophyta</taxon>
        <taxon>Embryophyta</taxon>
        <taxon>Tracheophyta</taxon>
        <taxon>Spermatophyta</taxon>
        <taxon>Magnoliopsida</taxon>
        <taxon>Magnoliidae</taxon>
        <taxon>Laurales</taxon>
        <taxon>Lauraceae</taxon>
        <taxon>Persea</taxon>
    </lineage>
</organism>
<comment type="caution">
    <text evidence="1">The sequence shown here is derived from an EMBL/GenBank/DDBJ whole genome shotgun (WGS) entry which is preliminary data.</text>
</comment>
<dbReference type="Proteomes" id="UP001234297">
    <property type="component" value="Chromosome 7"/>
</dbReference>
<protein>
    <submittedName>
        <fullName evidence="1">Uncharacterized protein</fullName>
    </submittedName>
</protein>
<evidence type="ECO:0000313" key="2">
    <source>
        <dbReference type="Proteomes" id="UP001234297"/>
    </source>
</evidence>
<sequence>MRWILSKQCGDWGLGMRTTTSDQGCEAKDVSDGFKKSGLVFPLTQENHGFFQLGSIVLDITKFLGLILFVLAFKEVFMSNLIVIGMMMMAMILGKTLAFVLPILESLTNGPAKESRKTGYGRSPTVLVLLPTRELATQVFAEFEVYGGALGLSSACVYGGASFYSQEIALRRGADIVVGTPGRIKDHIERKTIDLRSLKFRVLDEADEMLRMGFVEDVELILGKVEDLSKVQTLLFSATLPSWVKQIASRFLKPEKKTIDLVGNEKIKASTTVRHIALPCSHSARAQLIPDIVRCYSSGGRTIIFTETKNSCAELADLLRGARALHGDIQQSQREVTLAGFRAGKFLVLVATNVAARGLDINDVQLIIQCEPPRDVEAYIHRSGRTGRAGNTGVAVLLYEPKKAYTISKIERESGVKFEHISAPQPAEIARSAGLEAAEIISNVSDSVVPVFKSVAEQLLSSSGLPAIDLLAKALAKTAGYTEIKNRSLLTSLENYVTLLLQAGRPIYTPSFAFSVLRRFLPDEKVEQLKGLSLTADGKGAVFDVPAADVDLFIAGQENASMVSLEVLTELPPSQDKEQSRGAMENEIPTQNTRSASSSKRKRDYLVWTFGQDVFLIDAMVEQCKPGRKIPAGFNSEGWNEIERVMQGQFGREFTKEKLRNRLRSIKKQYMSMKKILGESGFGWDSALQRVSADDDVWNNHVKANPKASAYRGKTLLDYEKLALVFGDSVADVANGREGILSNGPHPPPILVEPLNHFMSYASSDDENEDEVSSKVPRMTKNTDEFVKAPHHQRSFGDSRESLAWFLDSLSQTIEKAVEKLKPIGPTQSEIVEAVDELNLERKVRHKALKLLRDKEAASQFLAQRNVDFRRNWLYDEMDATV</sequence>
<keyword evidence="2" id="KW-1185">Reference proteome</keyword>